<dbReference type="SUPFAM" id="SSF46689">
    <property type="entry name" value="Homeodomain-like"/>
    <property type="match status" value="1"/>
</dbReference>
<sequence>MDDEIRYIPRSGPMFSGGSVAKADMATNLAIPLLAEGGWSALTLRNVARASNVTPQAIAAWFPSVDAMRAAVAGRYGQRWIRERGFLARRRILQWRIAEQSVSLPQVALALLPQTWLEQVYDGVWLTLVEAARWDEALSREVSTTEEAERDLVADLLHDLGERDADRLERHVDLVLAFVRGMRMALTSPRDPMSPERAAEVLVDSLSGVT</sequence>
<dbReference type="InterPro" id="IPR009057">
    <property type="entry name" value="Homeodomain-like_sf"/>
</dbReference>
<gene>
    <name evidence="1" type="ORF">IEZ26_02255</name>
</gene>
<name>A0ABR8N895_9ACTN</name>
<dbReference type="EMBL" id="JACXYZ010000001">
    <property type="protein sequence ID" value="MBD3923430.1"/>
    <property type="molecule type" value="Genomic_DNA"/>
</dbReference>
<dbReference type="Gene3D" id="1.10.357.10">
    <property type="entry name" value="Tetracycline Repressor, domain 2"/>
    <property type="match status" value="1"/>
</dbReference>
<dbReference type="RefSeq" id="WP_191193301.1">
    <property type="nucleotide sequence ID" value="NZ_JACXYZ010000001.1"/>
</dbReference>
<dbReference type="SUPFAM" id="SSF48498">
    <property type="entry name" value="Tetracyclin repressor-like, C-terminal domain"/>
    <property type="match status" value="1"/>
</dbReference>
<evidence type="ECO:0000313" key="1">
    <source>
        <dbReference type="EMBL" id="MBD3923430.1"/>
    </source>
</evidence>
<proteinExistence type="predicted"/>
<evidence type="ECO:0000313" key="2">
    <source>
        <dbReference type="Proteomes" id="UP000618818"/>
    </source>
</evidence>
<protein>
    <submittedName>
        <fullName evidence="1">TetR family transcriptional regulator C-terminal domain-containing protein</fullName>
    </submittedName>
</protein>
<comment type="caution">
    <text evidence="1">The sequence shown here is derived from an EMBL/GenBank/DDBJ whole genome shotgun (WGS) entry which is preliminary data.</text>
</comment>
<reference evidence="1 2" key="1">
    <citation type="submission" date="2020-09" db="EMBL/GenBank/DDBJ databases">
        <title>novel species in genus Nocardioides.</title>
        <authorList>
            <person name="Zhang G."/>
        </authorList>
    </citation>
    <scope>NUCLEOTIDE SEQUENCE [LARGE SCALE GENOMIC DNA]</scope>
    <source>
        <strain evidence="1 2">KCTC 39551</strain>
    </source>
</reference>
<organism evidence="1 2">
    <name type="scientific">Nocardioides cavernae</name>
    <dbReference type="NCBI Taxonomy" id="1921566"/>
    <lineage>
        <taxon>Bacteria</taxon>
        <taxon>Bacillati</taxon>
        <taxon>Actinomycetota</taxon>
        <taxon>Actinomycetes</taxon>
        <taxon>Propionibacteriales</taxon>
        <taxon>Nocardioidaceae</taxon>
        <taxon>Nocardioides</taxon>
    </lineage>
</organism>
<accession>A0ABR8N895</accession>
<keyword evidence="2" id="KW-1185">Reference proteome</keyword>
<dbReference type="Proteomes" id="UP000618818">
    <property type="component" value="Unassembled WGS sequence"/>
</dbReference>
<dbReference type="InterPro" id="IPR036271">
    <property type="entry name" value="Tet_transcr_reg_TetR-rel_C_sf"/>
</dbReference>